<dbReference type="Proteomes" id="UP001500390">
    <property type="component" value="Unassembled WGS sequence"/>
</dbReference>
<dbReference type="InterPro" id="IPR036653">
    <property type="entry name" value="CinA-like_C"/>
</dbReference>
<evidence type="ECO:0000259" key="2">
    <source>
        <dbReference type="Pfam" id="PF02464"/>
    </source>
</evidence>
<accession>A0ABP8KAG1</accession>
<evidence type="ECO:0000313" key="3">
    <source>
        <dbReference type="EMBL" id="GAA4403197.1"/>
    </source>
</evidence>
<protein>
    <submittedName>
        <fullName evidence="3">CinA family protein</fullName>
    </submittedName>
</protein>
<organism evidence="3 4">
    <name type="scientific">Ornithinibacter aureus</name>
    <dbReference type="NCBI Taxonomy" id="622664"/>
    <lineage>
        <taxon>Bacteria</taxon>
        <taxon>Bacillati</taxon>
        <taxon>Actinomycetota</taxon>
        <taxon>Actinomycetes</taxon>
        <taxon>Micrococcales</taxon>
        <taxon>Intrasporangiaceae</taxon>
        <taxon>Ornithinibacter</taxon>
    </lineage>
</organism>
<dbReference type="Gene3D" id="3.90.950.20">
    <property type="entry name" value="CinA-like"/>
    <property type="match status" value="1"/>
</dbReference>
<proteinExistence type="predicted"/>
<dbReference type="EMBL" id="BAABFX010000050">
    <property type="protein sequence ID" value="GAA4403197.1"/>
    <property type="molecule type" value="Genomic_DNA"/>
</dbReference>
<keyword evidence="4" id="KW-1185">Reference proteome</keyword>
<name>A0ABP8KAG1_9MICO</name>
<dbReference type="SUPFAM" id="SSF142433">
    <property type="entry name" value="CinA-like"/>
    <property type="match status" value="1"/>
</dbReference>
<feature type="domain" description="CinA C-terminal" evidence="2">
    <location>
        <begin position="19"/>
        <end position="165"/>
    </location>
</feature>
<dbReference type="RefSeq" id="WP_246196700.1">
    <property type="nucleotide sequence ID" value="NZ_BAABFX010000050.1"/>
</dbReference>
<comment type="caution">
    <text evidence="3">The sequence shown here is derived from an EMBL/GenBank/DDBJ whole genome shotgun (WGS) entry which is preliminary data.</text>
</comment>
<reference evidence="4" key="1">
    <citation type="journal article" date="2019" name="Int. J. Syst. Evol. Microbiol.">
        <title>The Global Catalogue of Microorganisms (GCM) 10K type strain sequencing project: providing services to taxonomists for standard genome sequencing and annotation.</title>
        <authorList>
            <consortium name="The Broad Institute Genomics Platform"/>
            <consortium name="The Broad Institute Genome Sequencing Center for Infectious Disease"/>
            <person name="Wu L."/>
            <person name="Ma J."/>
        </authorList>
    </citation>
    <scope>NUCLEOTIDE SEQUENCE [LARGE SCALE GENOMIC DNA]</scope>
    <source>
        <strain evidence="4">JCM 17738</strain>
    </source>
</reference>
<dbReference type="InterPro" id="IPR008136">
    <property type="entry name" value="CinA_C"/>
</dbReference>
<evidence type="ECO:0000256" key="1">
    <source>
        <dbReference type="SAM" id="MobiDB-lite"/>
    </source>
</evidence>
<dbReference type="NCBIfam" id="TIGR00199">
    <property type="entry name" value="PncC_domain"/>
    <property type="match status" value="1"/>
</dbReference>
<feature type="region of interest" description="Disordered" evidence="1">
    <location>
        <begin position="173"/>
        <end position="196"/>
    </location>
</feature>
<gene>
    <name evidence="3" type="ORF">GCM10023153_33010</name>
</gene>
<evidence type="ECO:0000313" key="4">
    <source>
        <dbReference type="Proteomes" id="UP001500390"/>
    </source>
</evidence>
<dbReference type="Pfam" id="PF02464">
    <property type="entry name" value="CinA"/>
    <property type="match status" value="1"/>
</dbReference>
<sequence length="196" mass="19534">MSAVPERPDAGRPDAGALAVVARLRDLGLTVATAESLTGGLVCAALTSVPGASAVVRGGVVAYASEVKATVVGVDAGVLAREGAVSAAVAGELATRVRAVLGCDIGVSTTGVAGPDPADGRPPGTVFIGACGPWGILVEELSLTGNRDQIRAATVREVLTLLSTALKNLRDADGRAGYGGARPEQPVDTNEREDAP</sequence>